<evidence type="ECO:0000313" key="3">
    <source>
        <dbReference type="EMBL" id="VUX21882.1"/>
    </source>
</evidence>
<dbReference type="Proteomes" id="UP000406184">
    <property type="component" value="Unassembled WGS sequence"/>
</dbReference>
<dbReference type="InterPro" id="IPR005130">
    <property type="entry name" value="Ser_deHydtase-like_asu"/>
</dbReference>
<name>A0A564URK6_9FIRM</name>
<organism evidence="3 4">
    <name type="scientific">Faecalibacterium prausnitzii</name>
    <dbReference type="NCBI Taxonomy" id="853"/>
    <lineage>
        <taxon>Bacteria</taxon>
        <taxon>Bacillati</taxon>
        <taxon>Bacillota</taxon>
        <taxon>Clostridia</taxon>
        <taxon>Eubacteriales</taxon>
        <taxon>Oscillospiraceae</taxon>
        <taxon>Faecalibacterium</taxon>
    </lineage>
</organism>
<dbReference type="PIRSF" id="PIRSF006054">
    <property type="entry name" value="UCP006054"/>
    <property type="match status" value="1"/>
</dbReference>
<feature type="domain" description="Serine dehydratase-like alpha subunit" evidence="2">
    <location>
        <begin position="89"/>
        <end position="416"/>
    </location>
</feature>
<accession>A0A564URK6</accession>
<dbReference type="GO" id="GO:0080146">
    <property type="term" value="F:L-cysteine desulfhydrase activity"/>
    <property type="evidence" value="ECO:0007669"/>
    <property type="project" value="TreeGrafter"/>
</dbReference>
<evidence type="ECO:0000256" key="1">
    <source>
        <dbReference type="HAMAP-Rule" id="MF_01845"/>
    </source>
</evidence>
<evidence type="ECO:0000313" key="4">
    <source>
        <dbReference type="Proteomes" id="UP000406184"/>
    </source>
</evidence>
<gene>
    <name evidence="3" type="ORF">FPPS064S07_01763</name>
</gene>
<reference evidence="3 4" key="1">
    <citation type="submission" date="2019-07" db="EMBL/GenBank/DDBJ databases">
        <authorList>
            <person name="Hibberd C M."/>
            <person name="Gehrig L. J."/>
            <person name="Chang H.-W."/>
            <person name="Venkatesh S."/>
        </authorList>
    </citation>
    <scope>NUCLEOTIDE SEQUENCE [LARGE SCALE GENOMIC DNA]</scope>
    <source>
        <strain evidence="3">Faecalibacterium_prausnitzii_JG_BgPS064</strain>
    </source>
</reference>
<proteinExistence type="inferred from homology"/>
<dbReference type="EMBL" id="CABHMY010000177">
    <property type="protein sequence ID" value="VUX21882.1"/>
    <property type="molecule type" value="Genomic_DNA"/>
</dbReference>
<dbReference type="GO" id="GO:0019450">
    <property type="term" value="P:L-cysteine catabolic process to pyruvate"/>
    <property type="evidence" value="ECO:0007669"/>
    <property type="project" value="TreeGrafter"/>
</dbReference>
<protein>
    <recommendedName>
        <fullName evidence="1">UPF0597 protein FPPS064S07_01763</fullName>
    </recommendedName>
</protein>
<sequence>MTQEQYQNYIKILRSELIPAMGCTEPIAVAFAAAKAREVLGCMPEAMVARCSGNIIKNVKSVIVPNSGNERGVEAAAVLGAVAGQADLGLQVISQVTPEQIARTKELLTQKICRCELEEGEGNLYILITMTAGDASAAVEVRTKHDHISRIIKNGKVLFEQPDLQVEISGDKSQLNLKDILEFADTVNLEDVRELLETQISYNTAIAEEGLNNFWGASVGRTILDAESGSTLQRARAAAAAGSDARMNGCALPVVINSGSGNQGITCCMPIVVYARDLGCSHEQLLRALTLSNLISIHQKRFIGNLSAYCGAVSAGTAAACGIAYLQGADYDVIGTTIVNAVGTTGGIICDGAKSSCASKISASVEAGVLGYEMARRGRKFQFGEGIVSGDYEQTIRNIGCVGRDGMRDTDVTILNLMIQDTAK</sequence>
<dbReference type="InterPro" id="IPR021144">
    <property type="entry name" value="UPF0597"/>
</dbReference>
<dbReference type="AlphaFoldDB" id="A0A564URK6"/>
<dbReference type="Pfam" id="PF03313">
    <property type="entry name" value="SDH_alpha"/>
    <property type="match status" value="1"/>
</dbReference>
<evidence type="ECO:0000259" key="2">
    <source>
        <dbReference type="Pfam" id="PF03313"/>
    </source>
</evidence>
<dbReference type="PANTHER" id="PTHR30501:SF2">
    <property type="entry name" value="UPF0597 PROTEIN YHAM"/>
    <property type="match status" value="1"/>
</dbReference>
<keyword evidence="4" id="KW-1185">Reference proteome</keyword>
<dbReference type="RefSeq" id="WP_158399765.1">
    <property type="nucleotide sequence ID" value="NZ_CABHMY010000177.1"/>
</dbReference>
<comment type="similarity">
    <text evidence="1">Belongs to the UPF0597 family.</text>
</comment>
<dbReference type="HAMAP" id="MF_01845">
    <property type="entry name" value="UPF0597"/>
    <property type="match status" value="1"/>
</dbReference>
<dbReference type="PANTHER" id="PTHR30501">
    <property type="entry name" value="UPF0597 PROTEIN YHAM"/>
    <property type="match status" value="1"/>
</dbReference>